<keyword evidence="1" id="KW-0812">Transmembrane</keyword>
<evidence type="ECO:0000313" key="3">
    <source>
        <dbReference type="Proteomes" id="UP001345827"/>
    </source>
</evidence>
<gene>
    <name evidence="2" type="ORF">LTR25_000707</name>
</gene>
<dbReference type="Proteomes" id="UP001345827">
    <property type="component" value="Unassembled WGS sequence"/>
</dbReference>
<dbReference type="AlphaFoldDB" id="A0AAV9QNW6"/>
<feature type="transmembrane region" description="Helical" evidence="1">
    <location>
        <begin position="12"/>
        <end position="30"/>
    </location>
</feature>
<accession>A0AAV9QNW6</accession>
<dbReference type="PANTHER" id="PTHR42044">
    <property type="entry name" value="DUF676 DOMAIN-CONTAINING PROTEIN-RELATED"/>
    <property type="match status" value="1"/>
</dbReference>
<evidence type="ECO:0000256" key="1">
    <source>
        <dbReference type="SAM" id="Phobius"/>
    </source>
</evidence>
<protein>
    <submittedName>
        <fullName evidence="2">Uncharacterized protein</fullName>
    </submittedName>
</protein>
<dbReference type="PANTHER" id="PTHR42044:SF2">
    <property type="entry name" value="DUF676 DOMAIN-CONTAINING PROTEIN"/>
    <property type="match status" value="1"/>
</dbReference>
<dbReference type="InterPro" id="IPR029058">
    <property type="entry name" value="AB_hydrolase_fold"/>
</dbReference>
<dbReference type="EMBL" id="JAXLQG010000001">
    <property type="protein sequence ID" value="KAK5545699.1"/>
    <property type="molecule type" value="Genomic_DNA"/>
</dbReference>
<name>A0AAV9QNW6_9PEZI</name>
<sequence>MVEPTTPRPYTANPLLLIISDLGLFASITFTKSWSTGLPSIVLPIWPTNDLDELAVTPGNLWAIFLHVVLIIGQSLFLLSLVPLAFVLLPSLYFPYIIAFVAGNQAVSVLLNGWRQHTLVSSDPKCVEGWATHPNEKWVFINGVAVGSQWLQSNLNRLAMTFRRPVYGIHNQTRGIIFDVLECIIQRDLNYATLDIRQAYSALTNILSDDNVHKVVLILHSQGAIEGGMVLDWLYATVSAKDIRKLEIYTFGNAANHWNGPANGGGSKDNQSQRLIKYIEHYANTGDYVSRFGILHFRPDQARTNSAASGKNIFRGTARWRGPKSLKSQAGTTPDLRSRTASANINPRTEDENRFVGQLFKREGSGHQLNQHYLDNIFEMENVDTEVLNEGRVRDGNAYMDSQMDEAVMNQWNTVQAIDSTIVGSGNGGAASTGTGRQIKRVSRLWSYRNGGDPDKHVQTTK</sequence>
<keyword evidence="1" id="KW-0472">Membrane</keyword>
<proteinExistence type="predicted"/>
<keyword evidence="1" id="KW-1133">Transmembrane helix</keyword>
<evidence type="ECO:0000313" key="2">
    <source>
        <dbReference type="EMBL" id="KAK5545699.1"/>
    </source>
</evidence>
<organism evidence="2 3">
    <name type="scientific">Vermiconidia calcicola</name>
    <dbReference type="NCBI Taxonomy" id="1690605"/>
    <lineage>
        <taxon>Eukaryota</taxon>
        <taxon>Fungi</taxon>
        <taxon>Dikarya</taxon>
        <taxon>Ascomycota</taxon>
        <taxon>Pezizomycotina</taxon>
        <taxon>Dothideomycetes</taxon>
        <taxon>Dothideomycetidae</taxon>
        <taxon>Mycosphaerellales</taxon>
        <taxon>Extremaceae</taxon>
        <taxon>Vermiconidia</taxon>
    </lineage>
</organism>
<reference evidence="2 3" key="1">
    <citation type="submission" date="2023-06" db="EMBL/GenBank/DDBJ databases">
        <title>Black Yeasts Isolated from many extreme environments.</title>
        <authorList>
            <person name="Coleine C."/>
            <person name="Stajich J.E."/>
            <person name="Selbmann L."/>
        </authorList>
    </citation>
    <scope>NUCLEOTIDE SEQUENCE [LARGE SCALE GENOMIC DNA]</scope>
    <source>
        <strain evidence="2 3">CCFEE 5887</strain>
    </source>
</reference>
<dbReference type="SUPFAM" id="SSF53474">
    <property type="entry name" value="alpha/beta-Hydrolases"/>
    <property type="match status" value="1"/>
</dbReference>
<keyword evidence="3" id="KW-1185">Reference proteome</keyword>
<comment type="caution">
    <text evidence="2">The sequence shown here is derived from an EMBL/GenBank/DDBJ whole genome shotgun (WGS) entry which is preliminary data.</text>
</comment>